<keyword evidence="3" id="KW-0418">Kinase</keyword>
<dbReference type="PANTHER" id="PTHR24348">
    <property type="entry name" value="SERINE/THREONINE-PROTEIN KINASE UNC-51-RELATED"/>
    <property type="match status" value="1"/>
</dbReference>
<feature type="binding site" evidence="5">
    <location>
        <position position="257"/>
    </location>
    <ligand>
        <name>ATP</name>
        <dbReference type="ChEBI" id="CHEBI:30616"/>
    </ligand>
</feature>
<dbReference type="GO" id="GO:0000045">
    <property type="term" value="P:autophagosome assembly"/>
    <property type="evidence" value="ECO:0007669"/>
    <property type="project" value="TreeGrafter"/>
</dbReference>
<dbReference type="InterPro" id="IPR008271">
    <property type="entry name" value="Ser/Thr_kinase_AS"/>
</dbReference>
<feature type="compositionally biased region" description="Pro residues" evidence="6">
    <location>
        <begin position="555"/>
        <end position="577"/>
    </location>
</feature>
<feature type="region of interest" description="Disordered" evidence="6">
    <location>
        <begin position="111"/>
        <end position="178"/>
    </location>
</feature>
<evidence type="ECO:0000259" key="7">
    <source>
        <dbReference type="PROSITE" id="PS50011"/>
    </source>
</evidence>
<dbReference type="InterPro" id="IPR045269">
    <property type="entry name" value="Atg1-like"/>
</dbReference>
<dbReference type="InterPro" id="IPR011009">
    <property type="entry name" value="Kinase-like_dom_sf"/>
</dbReference>
<evidence type="ECO:0000256" key="5">
    <source>
        <dbReference type="PROSITE-ProRule" id="PRU10141"/>
    </source>
</evidence>
<feature type="domain" description="Protein kinase" evidence="7">
    <location>
        <begin position="228"/>
        <end position="507"/>
    </location>
</feature>
<sequence>MGNAPMGLQGRAPQGRQGHVGGSGAQNSIAAIANPTDGPHTQTYHGQNRKKSQQKVHVALPVPFSQELFGLPRLEYGPCYPGPSIPPQIYQQYHGPPSHMVMAPHMIMAPHRPHRHGPPPLPPHTHIDEGPHMANLVPPHLMPPHMLPQNPRPPPHGPPPPPPHSHIDDEPPRPAEEEQPLLFSEVSGEDGEVDSFRGEGDYPHDPTAYPVMPSRWPYDEITRFYFVKYPYVELGRGTYGCAVKAWSKQTGEPVAIKVAFREHHHIRSQIDNEISIMTVLQPYPDYFVQMISAHHTRDFTYIIMEYCEYDLPRWTWEVASGMTPIPVVALWTRHTVKALDILATLGIQHRDLKPANYLLKPMTLNLPPHGTRTRVGSIDCSDPQLDAGLPHRPSSDMFSAGLTSSFMLINLLVLGGAPYKRADERGVPDDSYDDEHIEKVREEVCNPDWPKGKLWQKLEVAHKFGHKAPYTELHKLLDFQSTMLALDPDKRLTAQEISDPITFHPLVVWAREVADRLLFGTSPRDLSYFRLIEAAYNSQTKEYQSVTSTRREKLPPPAALPQTPAPAPPVKSPPPSPTRLIKKPNAGSSVKPRFDSPGGSEGFMDRNKGTQVSVEAYRPFDDLDATLHHCSTALGVAGRFRRVACPNRGVHTAELGCLYEFDDTAFVRIRMSESGLEVLSISEPISHWGGLREFLASVGIETPPPMVPLNTQKGQTTTQPGATSSSNTGGPWVWKDLVPPP</sequence>
<dbReference type="Pfam" id="PF00069">
    <property type="entry name" value="Pkinase"/>
    <property type="match status" value="1"/>
</dbReference>
<dbReference type="GO" id="GO:0000407">
    <property type="term" value="C:phagophore assembly site"/>
    <property type="evidence" value="ECO:0007669"/>
    <property type="project" value="TreeGrafter"/>
</dbReference>
<dbReference type="GO" id="GO:0016020">
    <property type="term" value="C:membrane"/>
    <property type="evidence" value="ECO:0007669"/>
    <property type="project" value="TreeGrafter"/>
</dbReference>
<dbReference type="SUPFAM" id="SSF56112">
    <property type="entry name" value="Protein kinase-like (PK-like)"/>
    <property type="match status" value="1"/>
</dbReference>
<dbReference type="STRING" id="1169540.A0A0G4FCL9"/>
<organism evidence="8 9">
    <name type="scientific">Vitrella brassicaformis (strain CCMP3155)</name>
    <dbReference type="NCBI Taxonomy" id="1169540"/>
    <lineage>
        <taxon>Eukaryota</taxon>
        <taxon>Sar</taxon>
        <taxon>Alveolata</taxon>
        <taxon>Colpodellida</taxon>
        <taxon>Vitrellaceae</taxon>
        <taxon>Vitrella</taxon>
    </lineage>
</organism>
<dbReference type="Gene3D" id="3.30.200.20">
    <property type="entry name" value="Phosphorylase Kinase, domain 1"/>
    <property type="match status" value="1"/>
</dbReference>
<feature type="region of interest" description="Disordered" evidence="6">
    <location>
        <begin position="710"/>
        <end position="741"/>
    </location>
</feature>
<dbReference type="CDD" id="cd00180">
    <property type="entry name" value="PKc"/>
    <property type="match status" value="1"/>
</dbReference>
<dbReference type="GO" id="GO:0004674">
    <property type="term" value="F:protein serine/threonine kinase activity"/>
    <property type="evidence" value="ECO:0007669"/>
    <property type="project" value="InterPro"/>
</dbReference>
<keyword evidence="4 5" id="KW-0067">ATP-binding</keyword>
<feature type="compositionally biased region" description="Pro residues" evidence="6">
    <location>
        <begin position="140"/>
        <end position="164"/>
    </location>
</feature>
<dbReference type="PROSITE" id="PS00107">
    <property type="entry name" value="PROTEIN_KINASE_ATP"/>
    <property type="match status" value="1"/>
</dbReference>
<feature type="region of interest" description="Disordered" evidence="6">
    <location>
        <begin position="1"/>
        <end position="54"/>
    </location>
</feature>
<evidence type="ECO:0000256" key="1">
    <source>
        <dbReference type="ARBA" id="ARBA00022679"/>
    </source>
</evidence>
<feature type="region of interest" description="Disordered" evidence="6">
    <location>
        <begin position="541"/>
        <end position="607"/>
    </location>
</feature>
<dbReference type="Gene3D" id="1.10.510.10">
    <property type="entry name" value="Transferase(Phosphotransferase) domain 1"/>
    <property type="match status" value="1"/>
</dbReference>
<dbReference type="PROSITE" id="PS50011">
    <property type="entry name" value="PROTEIN_KINASE_DOM"/>
    <property type="match status" value="1"/>
</dbReference>
<dbReference type="GO" id="GO:0005829">
    <property type="term" value="C:cytosol"/>
    <property type="evidence" value="ECO:0007669"/>
    <property type="project" value="TreeGrafter"/>
</dbReference>
<dbReference type="EMBL" id="CDMY01000407">
    <property type="protein sequence ID" value="CEM10971.1"/>
    <property type="molecule type" value="Genomic_DNA"/>
</dbReference>
<dbReference type="PROSITE" id="PS00108">
    <property type="entry name" value="PROTEIN_KINASE_ST"/>
    <property type="match status" value="1"/>
</dbReference>
<dbReference type="GO" id="GO:0010506">
    <property type="term" value="P:regulation of autophagy"/>
    <property type="evidence" value="ECO:0007669"/>
    <property type="project" value="InterPro"/>
</dbReference>
<reference evidence="8 9" key="1">
    <citation type="submission" date="2014-11" db="EMBL/GenBank/DDBJ databases">
        <authorList>
            <person name="Zhu J."/>
            <person name="Qi W."/>
            <person name="Song R."/>
        </authorList>
    </citation>
    <scope>NUCLEOTIDE SEQUENCE [LARGE SCALE GENOMIC DNA]</scope>
</reference>
<keyword evidence="1" id="KW-0808">Transferase</keyword>
<dbReference type="InterPro" id="IPR017441">
    <property type="entry name" value="Protein_kinase_ATP_BS"/>
</dbReference>
<evidence type="ECO:0000256" key="2">
    <source>
        <dbReference type="ARBA" id="ARBA00022741"/>
    </source>
</evidence>
<accession>A0A0G4FCL9</accession>
<dbReference type="GO" id="GO:0005776">
    <property type="term" value="C:autophagosome"/>
    <property type="evidence" value="ECO:0007669"/>
    <property type="project" value="TreeGrafter"/>
</dbReference>
<evidence type="ECO:0000256" key="3">
    <source>
        <dbReference type="ARBA" id="ARBA00022777"/>
    </source>
</evidence>
<gene>
    <name evidence="8" type="ORF">Vbra_1325</name>
</gene>
<feature type="region of interest" description="Disordered" evidence="6">
    <location>
        <begin position="188"/>
        <end position="207"/>
    </location>
</feature>
<dbReference type="Proteomes" id="UP000041254">
    <property type="component" value="Unassembled WGS sequence"/>
</dbReference>
<feature type="compositionally biased region" description="Polar residues" evidence="6">
    <location>
        <begin position="710"/>
        <end position="729"/>
    </location>
</feature>
<dbReference type="InParanoid" id="A0A0G4FCL9"/>
<proteinExistence type="predicted"/>
<name>A0A0G4FCL9_VITBC</name>
<dbReference type="AlphaFoldDB" id="A0A0G4FCL9"/>
<evidence type="ECO:0000313" key="9">
    <source>
        <dbReference type="Proteomes" id="UP000041254"/>
    </source>
</evidence>
<keyword evidence="9" id="KW-1185">Reference proteome</keyword>
<dbReference type="SMART" id="SM00220">
    <property type="entry name" value="S_TKc"/>
    <property type="match status" value="1"/>
</dbReference>
<dbReference type="GO" id="GO:0005524">
    <property type="term" value="F:ATP binding"/>
    <property type="evidence" value="ECO:0007669"/>
    <property type="project" value="UniProtKB-UniRule"/>
</dbReference>
<evidence type="ECO:0000313" key="8">
    <source>
        <dbReference type="EMBL" id="CEM10971.1"/>
    </source>
</evidence>
<dbReference type="InterPro" id="IPR000719">
    <property type="entry name" value="Prot_kinase_dom"/>
</dbReference>
<evidence type="ECO:0000256" key="4">
    <source>
        <dbReference type="ARBA" id="ARBA00022840"/>
    </source>
</evidence>
<dbReference type="PANTHER" id="PTHR24348:SF22">
    <property type="entry name" value="NON-SPECIFIC SERINE_THREONINE PROTEIN KINASE"/>
    <property type="match status" value="1"/>
</dbReference>
<feature type="compositionally biased region" description="Basic and acidic residues" evidence="6">
    <location>
        <begin position="165"/>
        <end position="176"/>
    </location>
</feature>
<protein>
    <recommendedName>
        <fullName evidence="7">Protein kinase domain-containing protein</fullName>
    </recommendedName>
</protein>
<feature type="compositionally biased region" description="Basic and acidic residues" evidence="6">
    <location>
        <begin position="194"/>
        <end position="204"/>
    </location>
</feature>
<keyword evidence="2 5" id="KW-0547">Nucleotide-binding</keyword>
<evidence type="ECO:0000256" key="6">
    <source>
        <dbReference type="SAM" id="MobiDB-lite"/>
    </source>
</evidence>
<dbReference type="VEuPathDB" id="CryptoDB:Vbra_1325"/>